<comment type="caution">
    <text evidence="1">The sequence shown here is derived from an EMBL/GenBank/DDBJ whole genome shotgun (WGS) entry which is preliminary data.</text>
</comment>
<protein>
    <submittedName>
        <fullName evidence="1">Uncharacterized protein</fullName>
    </submittedName>
</protein>
<evidence type="ECO:0000313" key="2">
    <source>
        <dbReference type="Proteomes" id="UP000655830"/>
    </source>
</evidence>
<reference evidence="1" key="1">
    <citation type="submission" date="2020-08" db="EMBL/GenBank/DDBJ databases">
        <title>Genome public.</title>
        <authorList>
            <person name="Liu C."/>
            <person name="Sun Q."/>
        </authorList>
    </citation>
    <scope>NUCLEOTIDE SEQUENCE</scope>
    <source>
        <strain evidence="1">NSJ-12</strain>
    </source>
</reference>
<gene>
    <name evidence="1" type="ORF">H8718_18955</name>
</gene>
<dbReference type="AlphaFoldDB" id="A0A926ENZ3"/>
<proteinExistence type="predicted"/>
<dbReference type="EMBL" id="JACRSY010000060">
    <property type="protein sequence ID" value="MBC8581567.1"/>
    <property type="molecule type" value="Genomic_DNA"/>
</dbReference>
<accession>A0A926ENZ3</accession>
<dbReference type="RefSeq" id="WP_249334552.1">
    <property type="nucleotide sequence ID" value="NZ_JACRSY010000060.1"/>
</dbReference>
<evidence type="ECO:0000313" key="1">
    <source>
        <dbReference type="EMBL" id="MBC8581567.1"/>
    </source>
</evidence>
<organism evidence="1 2">
    <name type="scientific">Zhenhengia yiwuensis</name>
    <dbReference type="NCBI Taxonomy" id="2763666"/>
    <lineage>
        <taxon>Bacteria</taxon>
        <taxon>Bacillati</taxon>
        <taxon>Bacillota</taxon>
        <taxon>Clostridia</taxon>
        <taxon>Lachnospirales</taxon>
        <taxon>Lachnospiraceae</taxon>
        <taxon>Zhenhengia</taxon>
    </lineage>
</organism>
<sequence length="212" mass="24481">MKDIVSIVVECMEEAEDKGIAKEKFVRKLIDELSKVQDKELINYFEEAYFEKSSGKTKVILSYPTKEFCPKVCCSGEVDIDTIAKKLAEKIEQEMASFKGFFEEDEKQVEDKPTYILIYECGKEIKQERIVVESLEEAMDIITELDFAGFHTVGGKAIYIKTDNIVEIREYDDKQDELVKLTPEVKIKLPNEKDEYKLSKEEMAFILASILK</sequence>
<name>A0A926ENZ3_9FIRM</name>
<dbReference type="Proteomes" id="UP000655830">
    <property type="component" value="Unassembled WGS sequence"/>
</dbReference>
<keyword evidence="2" id="KW-1185">Reference proteome</keyword>